<dbReference type="PROSITE" id="PS51352">
    <property type="entry name" value="THIOREDOXIN_2"/>
    <property type="match status" value="1"/>
</dbReference>
<keyword evidence="7" id="KW-0676">Redox-active center</keyword>
<dbReference type="GO" id="GO:0008379">
    <property type="term" value="F:thioredoxin peroxidase activity"/>
    <property type="evidence" value="ECO:0007669"/>
    <property type="project" value="TreeGrafter"/>
</dbReference>
<reference evidence="13" key="1">
    <citation type="submission" date="2020-10" db="EMBL/GenBank/DDBJ databases">
        <title>Unveiling of a novel bifunctional photoreceptor, Dualchrome1, isolated from a cosmopolitan green alga.</title>
        <authorList>
            <person name="Suzuki S."/>
            <person name="Kawachi M."/>
        </authorList>
    </citation>
    <scope>NUCLEOTIDE SEQUENCE</scope>
    <source>
        <strain evidence="13">NIES 2893</strain>
    </source>
</reference>
<dbReference type="PANTHER" id="PTHR42801:SF4">
    <property type="entry name" value="AHPC_TSA FAMILY PROTEIN"/>
    <property type="match status" value="1"/>
</dbReference>
<keyword evidence="6" id="KW-1015">Disulfide bond</keyword>
<dbReference type="InterPro" id="IPR036249">
    <property type="entry name" value="Thioredoxin-like_sf"/>
</dbReference>
<dbReference type="InterPro" id="IPR013766">
    <property type="entry name" value="Thioredoxin_domain"/>
</dbReference>
<proteinExistence type="inferred from homology"/>
<dbReference type="GO" id="GO:0009543">
    <property type="term" value="C:chloroplast thylakoid lumen"/>
    <property type="evidence" value="ECO:0007669"/>
    <property type="project" value="UniProtKB-SubCell"/>
</dbReference>
<keyword evidence="3" id="KW-0575">Peroxidase</keyword>
<dbReference type="CDD" id="cd03017">
    <property type="entry name" value="PRX_BCP"/>
    <property type="match status" value="1"/>
</dbReference>
<evidence type="ECO:0000256" key="7">
    <source>
        <dbReference type="ARBA" id="ARBA00023284"/>
    </source>
</evidence>
<evidence type="ECO:0000256" key="6">
    <source>
        <dbReference type="ARBA" id="ARBA00023157"/>
    </source>
</evidence>
<keyword evidence="14" id="KW-1185">Reference proteome</keyword>
<evidence type="ECO:0000256" key="2">
    <source>
        <dbReference type="ARBA" id="ARBA00013017"/>
    </source>
</evidence>
<dbReference type="EC" id="1.11.1.24" evidence="2"/>
<comment type="subcellular location">
    <subcellularLocation>
        <location evidence="1">Plastid</location>
        <location evidence="1">Chloroplast thylakoid lumen</location>
    </subcellularLocation>
</comment>
<dbReference type="OrthoDB" id="338622at2759"/>
<name>A0A830HCR6_9CHLO</name>
<dbReference type="InterPro" id="IPR050924">
    <property type="entry name" value="Peroxiredoxin_BCP/PrxQ"/>
</dbReference>
<dbReference type="PANTHER" id="PTHR42801">
    <property type="entry name" value="THIOREDOXIN-DEPENDENT PEROXIDE REDUCTASE"/>
    <property type="match status" value="1"/>
</dbReference>
<evidence type="ECO:0000313" key="13">
    <source>
        <dbReference type="EMBL" id="GHP04825.1"/>
    </source>
</evidence>
<dbReference type="Gene3D" id="3.40.30.10">
    <property type="entry name" value="Glutaredoxin"/>
    <property type="match status" value="1"/>
</dbReference>
<evidence type="ECO:0000256" key="5">
    <source>
        <dbReference type="ARBA" id="ARBA00023002"/>
    </source>
</evidence>
<comment type="caution">
    <text evidence="13">The sequence shown here is derived from an EMBL/GenBank/DDBJ whole genome shotgun (WGS) entry which is preliminary data.</text>
</comment>
<protein>
    <recommendedName>
        <fullName evidence="2">thioredoxin-dependent peroxiredoxin</fullName>
        <ecNumber evidence="2">1.11.1.24</ecNumber>
    </recommendedName>
    <alternativeName>
        <fullName evidence="8">Thioredoxin peroxidase</fullName>
    </alternativeName>
    <alternativeName>
        <fullName evidence="10">Thioredoxin-dependent peroxiredoxin Q</fullName>
    </alternativeName>
</protein>
<keyword evidence="5" id="KW-0560">Oxidoreductase</keyword>
<accession>A0A830HCR6</accession>
<dbReference type="SUPFAM" id="SSF52833">
    <property type="entry name" value="Thioredoxin-like"/>
    <property type="match status" value="1"/>
</dbReference>
<dbReference type="Pfam" id="PF00578">
    <property type="entry name" value="AhpC-TSA"/>
    <property type="match status" value="1"/>
</dbReference>
<dbReference type="EMBL" id="BNJQ01000008">
    <property type="protein sequence ID" value="GHP04825.1"/>
    <property type="molecule type" value="Genomic_DNA"/>
</dbReference>
<evidence type="ECO:0000313" key="14">
    <source>
        <dbReference type="Proteomes" id="UP000660262"/>
    </source>
</evidence>
<evidence type="ECO:0000259" key="12">
    <source>
        <dbReference type="PROSITE" id="PS51352"/>
    </source>
</evidence>
<dbReference type="AlphaFoldDB" id="A0A830HCR6"/>
<evidence type="ECO:0000256" key="11">
    <source>
        <dbReference type="ARBA" id="ARBA00049091"/>
    </source>
</evidence>
<dbReference type="GO" id="GO:0045454">
    <property type="term" value="P:cell redox homeostasis"/>
    <property type="evidence" value="ECO:0007669"/>
    <property type="project" value="TreeGrafter"/>
</dbReference>
<evidence type="ECO:0000256" key="3">
    <source>
        <dbReference type="ARBA" id="ARBA00022559"/>
    </source>
</evidence>
<sequence>MMLASARAPCSCSLSPPRCPPLRARGRARSVTTHASSVPVRRAILLGSAGAALGAGLAVPGSPISSGPALAAAAPKVDVGDVAPTFALPKAGGGKLALADALKESKFVVLYFYNQDFSPGCSVEAQRFQQSLTKFESKGAKIVGISMDPIDKHEEFCDKGGLTFPVLSDADGSVSAQYGAELSIPLLGKFSDRQTFLIDSAGTVKGHWLERDGSMANVKTTEHADQVLAKIDQVA</sequence>
<evidence type="ECO:0000256" key="8">
    <source>
        <dbReference type="ARBA" id="ARBA00032824"/>
    </source>
</evidence>
<organism evidence="13 14">
    <name type="scientific">Pycnococcus provasolii</name>
    <dbReference type="NCBI Taxonomy" id="41880"/>
    <lineage>
        <taxon>Eukaryota</taxon>
        <taxon>Viridiplantae</taxon>
        <taxon>Chlorophyta</taxon>
        <taxon>Pseudoscourfieldiophyceae</taxon>
        <taxon>Pseudoscourfieldiales</taxon>
        <taxon>Pycnococcaceae</taxon>
        <taxon>Pycnococcus</taxon>
    </lineage>
</organism>
<keyword evidence="4" id="KW-0049">Antioxidant</keyword>
<dbReference type="InterPro" id="IPR000866">
    <property type="entry name" value="AhpC/TSA"/>
</dbReference>
<evidence type="ECO:0000256" key="10">
    <source>
        <dbReference type="ARBA" id="ARBA00042163"/>
    </source>
</evidence>
<evidence type="ECO:0000256" key="4">
    <source>
        <dbReference type="ARBA" id="ARBA00022862"/>
    </source>
</evidence>
<gene>
    <name evidence="13" type="ORF">PPROV_000357700</name>
</gene>
<evidence type="ECO:0000256" key="1">
    <source>
        <dbReference type="ARBA" id="ARBA00004456"/>
    </source>
</evidence>
<dbReference type="GO" id="GO:0034599">
    <property type="term" value="P:cellular response to oxidative stress"/>
    <property type="evidence" value="ECO:0007669"/>
    <property type="project" value="TreeGrafter"/>
</dbReference>
<evidence type="ECO:0000256" key="9">
    <source>
        <dbReference type="ARBA" id="ARBA00038489"/>
    </source>
</evidence>
<comment type="catalytic activity">
    <reaction evidence="11">
        <text>a hydroperoxide + [thioredoxin]-dithiol = an alcohol + [thioredoxin]-disulfide + H2O</text>
        <dbReference type="Rhea" id="RHEA:62620"/>
        <dbReference type="Rhea" id="RHEA-COMP:10698"/>
        <dbReference type="Rhea" id="RHEA-COMP:10700"/>
        <dbReference type="ChEBI" id="CHEBI:15377"/>
        <dbReference type="ChEBI" id="CHEBI:29950"/>
        <dbReference type="ChEBI" id="CHEBI:30879"/>
        <dbReference type="ChEBI" id="CHEBI:35924"/>
        <dbReference type="ChEBI" id="CHEBI:50058"/>
        <dbReference type="EC" id="1.11.1.24"/>
    </reaction>
</comment>
<comment type="similarity">
    <text evidence="9">Belongs to the peroxiredoxin family. BCP/PrxQ subfamily.</text>
</comment>
<feature type="domain" description="Thioredoxin" evidence="12">
    <location>
        <begin position="77"/>
        <end position="235"/>
    </location>
</feature>
<dbReference type="Proteomes" id="UP000660262">
    <property type="component" value="Unassembled WGS sequence"/>
</dbReference>